<dbReference type="InterPro" id="IPR000566">
    <property type="entry name" value="Lipocln_cytosolic_FA-bd_dom"/>
</dbReference>
<accession>A0A8J7FLH4</accession>
<comment type="similarity">
    <text evidence="1 2">Belongs to the calycin superfamily. Lipocalin family.</text>
</comment>
<keyword evidence="6" id="KW-1185">Reference proteome</keyword>
<reference evidence="5 6" key="1">
    <citation type="submission" date="2020-10" db="EMBL/GenBank/DDBJ databases">
        <title>The genome sequence of Chitinilyticum litopenaei 4Y14.</title>
        <authorList>
            <person name="Liu Y."/>
        </authorList>
    </citation>
    <scope>NUCLEOTIDE SEQUENCE [LARGE SCALE GENOMIC DNA]</scope>
    <source>
        <strain evidence="5 6">4Y14</strain>
    </source>
</reference>
<feature type="lipid moiety-binding region" description="S-diacylglycerol cysteine" evidence="3">
    <location>
        <position position="14"/>
    </location>
</feature>
<dbReference type="InterPro" id="IPR022272">
    <property type="entry name" value="Lipocalin_CS"/>
</dbReference>
<dbReference type="SUPFAM" id="SSF50814">
    <property type="entry name" value="Lipocalins"/>
    <property type="match status" value="1"/>
</dbReference>
<dbReference type="PANTHER" id="PTHR10612:SF34">
    <property type="entry name" value="APOLIPOPROTEIN D"/>
    <property type="match status" value="1"/>
</dbReference>
<keyword evidence="2" id="KW-0472">Membrane</keyword>
<evidence type="ECO:0000313" key="5">
    <source>
        <dbReference type="EMBL" id="MBE9610262.1"/>
    </source>
</evidence>
<dbReference type="InterPro" id="IPR012674">
    <property type="entry name" value="Calycin"/>
</dbReference>
<evidence type="ECO:0000313" key="6">
    <source>
        <dbReference type="Proteomes" id="UP000604481"/>
    </source>
</evidence>
<evidence type="ECO:0000256" key="3">
    <source>
        <dbReference type="PIRSR" id="PIRSR036893-52"/>
    </source>
</evidence>
<dbReference type="PROSITE" id="PS00213">
    <property type="entry name" value="LIPOCALIN"/>
    <property type="match status" value="1"/>
</dbReference>
<comment type="subunit">
    <text evidence="2">Homodimer.</text>
</comment>
<keyword evidence="2" id="KW-0998">Cell outer membrane</keyword>
<dbReference type="AlphaFoldDB" id="A0A8J7FLH4"/>
<dbReference type="InterPro" id="IPR047202">
    <property type="entry name" value="Lipocalin_Blc-like_dom"/>
</dbReference>
<dbReference type="EMBL" id="JADFUA010000008">
    <property type="protein sequence ID" value="MBE9610262.1"/>
    <property type="molecule type" value="Genomic_DNA"/>
</dbReference>
<dbReference type="PRINTS" id="PR01171">
    <property type="entry name" value="BCTLIPOCALIN"/>
</dbReference>
<gene>
    <name evidence="5" type="ORF">INR99_13005</name>
</gene>
<feature type="signal peptide" evidence="2">
    <location>
        <begin position="1"/>
        <end position="20"/>
    </location>
</feature>
<dbReference type="GO" id="GO:0008289">
    <property type="term" value="F:lipid binding"/>
    <property type="evidence" value="ECO:0007669"/>
    <property type="project" value="UniProtKB-UniRule"/>
</dbReference>
<keyword evidence="2" id="KW-0446">Lipid-binding</keyword>
<dbReference type="GO" id="GO:0006950">
    <property type="term" value="P:response to stress"/>
    <property type="evidence" value="ECO:0007669"/>
    <property type="project" value="UniProtKB-ARBA"/>
</dbReference>
<dbReference type="PIRSF" id="PIRSF036893">
    <property type="entry name" value="Lipocalin_ApoD"/>
    <property type="match status" value="1"/>
</dbReference>
<keyword evidence="2 3" id="KW-0449">Lipoprotein</keyword>
<keyword evidence="2" id="KW-0732">Signal</keyword>
<name>A0A8J7FLH4_9NEIS</name>
<dbReference type="Proteomes" id="UP000604481">
    <property type="component" value="Unassembled WGS sequence"/>
</dbReference>
<organism evidence="5 6">
    <name type="scientific">Chitinilyticum piscinae</name>
    <dbReference type="NCBI Taxonomy" id="2866724"/>
    <lineage>
        <taxon>Bacteria</taxon>
        <taxon>Pseudomonadati</taxon>
        <taxon>Pseudomonadota</taxon>
        <taxon>Betaproteobacteria</taxon>
        <taxon>Neisseriales</taxon>
        <taxon>Chitinibacteraceae</taxon>
        <taxon>Chitinilyticum</taxon>
    </lineage>
</organism>
<sequence>MPTRFLAALLFTVCSTMALAAEVQTVPAVDLGRYLGKWYEIAAFPMRFQAQCTADTTAEYSMREDGLVRVINRCRTASGDIDSAEGRAKVVAGSNNSKLRVTFFWPFYGDYWVIGLDPEYRWAVVGHPSRDYLWLLSRTPQLEQPLLDAALTSAIGQGYSLERLRYTAHGQQQ</sequence>
<dbReference type="CDD" id="cd19438">
    <property type="entry name" value="lipocalin_Blc-like"/>
    <property type="match status" value="1"/>
</dbReference>
<dbReference type="Pfam" id="PF08212">
    <property type="entry name" value="Lipocalin_2"/>
    <property type="match status" value="1"/>
</dbReference>
<dbReference type="Gene3D" id="2.40.128.20">
    <property type="match status" value="1"/>
</dbReference>
<feature type="chain" id="PRO_5035350887" description="Outer membrane lipoprotein Blc" evidence="2">
    <location>
        <begin position="21"/>
        <end position="173"/>
    </location>
</feature>
<feature type="lipid moiety-binding region" description="N-palmitoyl cysteine" evidence="3">
    <location>
        <position position="14"/>
    </location>
</feature>
<comment type="function">
    <text evidence="2">Involved in the storage or transport of lipids necessary for membrane maintenance under stressful conditions. Displays a binding preference for lysophospholipids.</text>
</comment>
<comment type="caution">
    <text evidence="5">The sequence shown here is derived from an EMBL/GenBank/DDBJ whole genome shotgun (WGS) entry which is preliminary data.</text>
</comment>
<evidence type="ECO:0000256" key="1">
    <source>
        <dbReference type="ARBA" id="ARBA00006889"/>
    </source>
</evidence>
<comment type="subcellular location">
    <subcellularLocation>
        <location evidence="2">Cell outer membrane</location>
    </subcellularLocation>
</comment>
<evidence type="ECO:0000259" key="4">
    <source>
        <dbReference type="Pfam" id="PF08212"/>
    </source>
</evidence>
<dbReference type="PANTHER" id="PTHR10612">
    <property type="entry name" value="APOLIPOPROTEIN D"/>
    <property type="match status" value="1"/>
</dbReference>
<feature type="domain" description="Lipocalin/cytosolic fatty-acid binding" evidence="4">
    <location>
        <begin position="29"/>
        <end position="168"/>
    </location>
</feature>
<keyword evidence="3" id="KW-0564">Palmitate</keyword>
<protein>
    <recommendedName>
        <fullName evidence="2">Outer membrane lipoprotein Blc</fullName>
    </recommendedName>
</protein>
<dbReference type="InterPro" id="IPR022271">
    <property type="entry name" value="Lipocalin_ApoD"/>
</dbReference>
<dbReference type="GO" id="GO:0009279">
    <property type="term" value="C:cell outer membrane"/>
    <property type="evidence" value="ECO:0007669"/>
    <property type="project" value="UniProtKB-SubCell"/>
</dbReference>
<dbReference type="RefSeq" id="WP_194116791.1">
    <property type="nucleotide sequence ID" value="NZ_JADFUA010000008.1"/>
</dbReference>
<dbReference type="InterPro" id="IPR002446">
    <property type="entry name" value="Lipocalin_bac"/>
</dbReference>
<proteinExistence type="inferred from homology"/>
<evidence type="ECO:0000256" key="2">
    <source>
        <dbReference type="PIRNR" id="PIRNR036893"/>
    </source>
</evidence>